<dbReference type="GeneID" id="41982402"/>
<dbReference type="InterPro" id="IPR018620">
    <property type="entry name" value="Ubiquitin3-bd_protein_But2_C"/>
</dbReference>
<evidence type="ECO:0000313" key="4">
    <source>
        <dbReference type="EMBL" id="TVY28756.1"/>
    </source>
</evidence>
<protein>
    <recommendedName>
        <fullName evidence="6">Ubiquitin 3 binding protein But2 C-terminal domain-containing protein</fullName>
    </recommendedName>
</protein>
<keyword evidence="1" id="KW-0732">Signal</keyword>
<reference evidence="4 5" key="1">
    <citation type="submission" date="2018-05" db="EMBL/GenBank/DDBJ databases">
        <title>Genome sequencing and assembly of the regulated plant pathogen Lachnellula willkommii and related sister species for the development of diagnostic species identification markers.</title>
        <authorList>
            <person name="Giroux E."/>
            <person name="Bilodeau G."/>
        </authorList>
    </citation>
    <scope>NUCLEOTIDE SEQUENCE [LARGE SCALE GENOMIC DNA]</scope>
    <source>
        <strain evidence="4 5">CBS 185.66</strain>
    </source>
</reference>
<evidence type="ECO:0000256" key="1">
    <source>
        <dbReference type="SAM" id="SignalP"/>
    </source>
</evidence>
<sequence length="516" mass="51928">MNTFITLSLALGASALVVPRSSCSFELTAAGGQAGTIGQLSDGQNRIGGGLSAATFTINNSSITDAAGRGCILTPSVGQFQCDENASPANGFSIESNGTLEYSGSSTFYACGASDTEWNLYTAPIVGQDTCVEISLTASGCGTTTSTSAAPSVVTVSSVATVTVHDCALPSSTAALASSAPAVIPTSVATVPSPAPIATSSSVVVPVVVSSASTSTIVSVASTSAITSSEVSVATVQTLPPVKESSTVVQSSAPVVSTSTVVPIEKTSSVLVSSEVLSTATTYSSISSVVPTPTTSTSIAVTSTTASTSSLWVNTSSATPTTLLTSSTSSTPATSATTSSSSCVATSLTGSSTSGNYQYPHLILPITSTAPTTAPDTSYFGTVSSNTSSIFSFDIPSTWSGTTCNLIFLLPLQSELETSSYTYSGSSQTIDFEQLSRSGSSSGVTTETTWDNAPSVEADLGSFDVQEGSSTLVESFACGDFAGGSVAFEMKAVGDVYLNFFQDWNPSPLGLYVTHC</sequence>
<dbReference type="EMBL" id="QGMH01000026">
    <property type="protein sequence ID" value="TVY28756.1"/>
    <property type="molecule type" value="Genomic_DNA"/>
</dbReference>
<dbReference type="RefSeq" id="XP_031007544.1">
    <property type="nucleotide sequence ID" value="XM_031147181.1"/>
</dbReference>
<dbReference type="Pfam" id="PF22799">
    <property type="entry name" value="PIR1-like_C"/>
    <property type="match status" value="1"/>
</dbReference>
<evidence type="ECO:0000259" key="2">
    <source>
        <dbReference type="Pfam" id="PF09792"/>
    </source>
</evidence>
<feature type="domain" description="Cell wall mannoprotein PIR1-like C-terminal" evidence="3">
    <location>
        <begin position="63"/>
        <end position="134"/>
    </location>
</feature>
<organism evidence="4 5">
    <name type="scientific">Lachnellula hyalina</name>
    <dbReference type="NCBI Taxonomy" id="1316788"/>
    <lineage>
        <taxon>Eukaryota</taxon>
        <taxon>Fungi</taxon>
        <taxon>Dikarya</taxon>
        <taxon>Ascomycota</taxon>
        <taxon>Pezizomycotina</taxon>
        <taxon>Leotiomycetes</taxon>
        <taxon>Helotiales</taxon>
        <taxon>Lachnaceae</taxon>
        <taxon>Lachnellula</taxon>
    </lineage>
</organism>
<accession>A0A8H8R685</accession>
<dbReference type="Proteomes" id="UP000431533">
    <property type="component" value="Unassembled WGS sequence"/>
</dbReference>
<feature type="signal peptide" evidence="1">
    <location>
        <begin position="1"/>
        <end position="15"/>
    </location>
</feature>
<evidence type="ECO:0000313" key="5">
    <source>
        <dbReference type="Proteomes" id="UP000431533"/>
    </source>
</evidence>
<dbReference type="AlphaFoldDB" id="A0A8H8R685"/>
<evidence type="ECO:0008006" key="6">
    <source>
        <dbReference type="Google" id="ProtNLM"/>
    </source>
</evidence>
<dbReference type="OrthoDB" id="4657524at2759"/>
<dbReference type="Pfam" id="PF09792">
    <property type="entry name" value="But2"/>
    <property type="match status" value="1"/>
</dbReference>
<feature type="chain" id="PRO_5034501723" description="Ubiquitin 3 binding protein But2 C-terminal domain-containing protein" evidence="1">
    <location>
        <begin position="16"/>
        <end position="516"/>
    </location>
</feature>
<keyword evidence="5" id="KW-1185">Reference proteome</keyword>
<dbReference type="PANTHER" id="PTHR39613">
    <property type="entry name" value="ANCHORED CELL WALL PROTEIN, PUTATIVE (AFU_ORTHOLOGUE AFUA_4G08960)-RELATED"/>
    <property type="match status" value="1"/>
</dbReference>
<dbReference type="PANTHER" id="PTHR39613:SF1">
    <property type="entry name" value="ANCHORED CELL WALL PROTEIN, PUTATIVE (AFU_ORTHOLOGUE AFUA_4G08960)-RELATED"/>
    <property type="match status" value="1"/>
</dbReference>
<comment type="caution">
    <text evidence="4">The sequence shown here is derived from an EMBL/GenBank/DDBJ whole genome shotgun (WGS) entry which is preliminary data.</text>
</comment>
<name>A0A8H8R685_9HELO</name>
<feature type="domain" description="Ubiquitin 3 binding protein But2 C-terminal" evidence="2">
    <location>
        <begin position="358"/>
        <end position="506"/>
    </location>
</feature>
<evidence type="ECO:0000259" key="3">
    <source>
        <dbReference type="Pfam" id="PF22799"/>
    </source>
</evidence>
<gene>
    <name evidence="4" type="ORF">LHYA1_G002204</name>
</gene>
<dbReference type="InterPro" id="IPR054508">
    <property type="entry name" value="PIR1-like_C"/>
</dbReference>
<proteinExistence type="predicted"/>